<dbReference type="Proteomes" id="UP000422736">
    <property type="component" value="Chromosome 1"/>
</dbReference>
<keyword evidence="4 5" id="KW-0472">Membrane</keyword>
<evidence type="ECO:0000256" key="4">
    <source>
        <dbReference type="ARBA" id="ARBA00023136"/>
    </source>
</evidence>
<keyword evidence="2 5" id="KW-0812">Transmembrane</keyword>
<dbReference type="Pfam" id="PF07738">
    <property type="entry name" value="Sad1_UNC"/>
    <property type="match status" value="1"/>
</dbReference>
<dbReference type="EMBL" id="CP015054">
    <property type="protein sequence ID" value="QGN14108.1"/>
    <property type="molecule type" value="Genomic_DNA"/>
</dbReference>
<protein>
    <submittedName>
        <fullName evidence="8">Protein SLP1</fullName>
    </submittedName>
</protein>
<feature type="transmembrane region" description="Helical" evidence="5">
    <location>
        <begin position="482"/>
        <end position="499"/>
    </location>
</feature>
<keyword evidence="9" id="KW-1185">Reference proteome</keyword>
<organism evidence="8 9">
    <name type="scientific">Kluyveromyces marxianus</name>
    <name type="common">Yeast</name>
    <name type="synonym">Candida kefyr</name>
    <dbReference type="NCBI Taxonomy" id="4911"/>
    <lineage>
        <taxon>Eukaryota</taxon>
        <taxon>Fungi</taxon>
        <taxon>Dikarya</taxon>
        <taxon>Ascomycota</taxon>
        <taxon>Saccharomycotina</taxon>
        <taxon>Saccharomycetes</taxon>
        <taxon>Saccharomycetales</taxon>
        <taxon>Saccharomycetaceae</taxon>
        <taxon>Kluyveromyces</taxon>
    </lineage>
</organism>
<dbReference type="PANTHER" id="PTHR12953:SF0">
    <property type="entry name" value="SUN DOMAIN-CONTAINING OSSIFICATION FACTOR"/>
    <property type="match status" value="1"/>
</dbReference>
<dbReference type="InterPro" id="IPR012919">
    <property type="entry name" value="SUN_dom"/>
</dbReference>
<proteinExistence type="predicted"/>
<keyword evidence="6" id="KW-0732">Signal</keyword>
<evidence type="ECO:0000256" key="1">
    <source>
        <dbReference type="ARBA" id="ARBA00004308"/>
    </source>
</evidence>
<feature type="chain" id="PRO_5047545433" evidence="6">
    <location>
        <begin position="18"/>
        <end position="566"/>
    </location>
</feature>
<dbReference type="PROSITE" id="PS51469">
    <property type="entry name" value="SUN"/>
    <property type="match status" value="1"/>
</dbReference>
<evidence type="ECO:0000256" key="5">
    <source>
        <dbReference type="SAM" id="Phobius"/>
    </source>
</evidence>
<reference evidence="8 9" key="1">
    <citation type="submission" date="2016-03" db="EMBL/GenBank/DDBJ databases">
        <title>How can Kluyveromyces marxianus grow so fast - potential evolutionary course in Saccharomyces Complex revealed by comparative genomics.</title>
        <authorList>
            <person name="Mo W."/>
            <person name="Lu W."/>
            <person name="Yang X."/>
            <person name="Qi J."/>
            <person name="Lv H."/>
        </authorList>
    </citation>
    <scope>NUCLEOTIDE SEQUENCE [LARGE SCALE GENOMIC DNA]</scope>
    <source>
        <strain evidence="8 9">FIM1</strain>
    </source>
</reference>
<accession>A0ABX6EV18</accession>
<evidence type="ECO:0000256" key="3">
    <source>
        <dbReference type="ARBA" id="ARBA00022989"/>
    </source>
</evidence>
<dbReference type="Gene3D" id="2.60.120.260">
    <property type="entry name" value="Galactose-binding domain-like"/>
    <property type="match status" value="1"/>
</dbReference>
<evidence type="ECO:0000313" key="9">
    <source>
        <dbReference type="Proteomes" id="UP000422736"/>
    </source>
</evidence>
<evidence type="ECO:0000259" key="7">
    <source>
        <dbReference type="PROSITE" id="PS51469"/>
    </source>
</evidence>
<dbReference type="InterPro" id="IPR045120">
    <property type="entry name" value="Suco/Slp1-like"/>
</dbReference>
<feature type="signal peptide" evidence="6">
    <location>
        <begin position="1"/>
        <end position="17"/>
    </location>
</feature>
<evidence type="ECO:0000256" key="2">
    <source>
        <dbReference type="ARBA" id="ARBA00022692"/>
    </source>
</evidence>
<gene>
    <name evidence="8" type="primary">SLP1</name>
    <name evidence="8" type="ORF">FIM1_759</name>
</gene>
<feature type="domain" description="SUN" evidence="7">
    <location>
        <begin position="108"/>
        <end position="279"/>
    </location>
</feature>
<dbReference type="PANTHER" id="PTHR12953">
    <property type="entry name" value="MEMBRANE PROTEIN CH1 RELATED"/>
    <property type="match status" value="1"/>
</dbReference>
<keyword evidence="3 5" id="KW-1133">Transmembrane helix</keyword>
<sequence>MKYILCLLLLFIGRNLAEQAVNTDSKLDVLENSFKLQSVATPAKNGSNISIPSSHRVSPSISSETLSSQIDSRPEFLSFNEWNKEKLRQKKAVHQDRPQRLKFDNSNSGEVMRDELDMDFEIFNEEEPEGKVYKDKFNYASVDCAATVIKTNSEAQGATSILFENKDKSLLNPCSVSNKFVVIELCEDILVESIVMANFEFFSSTFKTVRFSVAERFPVPKNGWKVLGEFEAENVRNTQEFKIPNPMIWARYLRIEVLSHYGDEFYCPITLIRAHGIAMIDEFKMEVQNSGAELEEMIPIDHVSAIEKEKCMIPKSFATNNMSINFDLDFNYQCLASLKHMDFDEFFAGHRNNENITRIKETSASMPINTEESIFKNIMKRLSGLETNMTMSILYIEEQSKLLSRSFDELELSYAQKFEALINVFNETMNMNLENLNQFASQLRESSLKIVEEQKLTTDKFLTTTMKKVDDLETAYRQQSRVLYLILFGLITLIIYISLTRESYFEDHMVDDGWYSEGSSLTKLKKNIKRSVSENSHGLSFEVSTYSPISSDSDFDDDDSVIISNK</sequence>
<evidence type="ECO:0000256" key="6">
    <source>
        <dbReference type="SAM" id="SignalP"/>
    </source>
</evidence>
<comment type="subcellular location">
    <subcellularLocation>
        <location evidence="1">Endomembrane system</location>
    </subcellularLocation>
</comment>
<evidence type="ECO:0000313" key="8">
    <source>
        <dbReference type="EMBL" id="QGN14108.1"/>
    </source>
</evidence>
<name>A0ABX6EV18_KLUMA</name>